<sequence>MDLDTAPKMYSADGAEKGELGRSSVSYLGVERPMDQCDEDGHVRRTGTFMTATSHIVTAVIGAGVLSLAWATAQMGWIAGPIAIMMFSFITLYCAFLLCDCYRLCYDWPGNFEGRRLYTYMGAVRAYLGPNYVAFCGIIQHANLVSTSIGYTVTSGQALAAVYRAHCYHYTPDALAMLPAESGTVPCYPTINKYMIIFGAIELVFIQLPDMDRIWWLSIFCAIMSLTYSTIGLGLVIAKSTETDPEGGRGTIDGVKGDTDYYGKQWDIMLALGNIAFAYSFNFILIEISDTVRGPQENKVMKKASLCGIIITTFFYISIGCIGYSAYGNGVAGNLLTGFGIVNPWWLVMLANLSIVLHLIGGYQVWTQPFLALVEDSVNKWFPNVKFLTSAINVPLPGMGNVQISLFRLVWRSVYVCIVTFIALLAPFFNDIVGIMGSLGFWPLTVFLPIEMHIAQRGVPRFSMKWILLQMLSAFCAVISVAAMIGSIAGIIKDTEGYIIFHASY</sequence>
<keyword evidence="6 7" id="KW-0472">Membrane</keyword>
<feature type="transmembrane region" description="Helical" evidence="7">
    <location>
        <begin position="306"/>
        <end position="325"/>
    </location>
</feature>
<dbReference type="Pfam" id="PF01490">
    <property type="entry name" value="Aa_trans"/>
    <property type="match status" value="1"/>
</dbReference>
<evidence type="ECO:0000256" key="2">
    <source>
        <dbReference type="ARBA" id="ARBA00022448"/>
    </source>
</evidence>
<reference evidence="9 10" key="1">
    <citation type="journal article" date="2024" name="Nat. Commun.">
        <title>Phylogenomics reveals the evolutionary origins of lichenization in chlorophyte algae.</title>
        <authorList>
            <person name="Puginier C."/>
            <person name="Libourel C."/>
            <person name="Otte J."/>
            <person name="Skaloud P."/>
            <person name="Haon M."/>
            <person name="Grisel S."/>
            <person name="Petersen M."/>
            <person name="Berrin J.G."/>
            <person name="Delaux P.M."/>
            <person name="Dal Grande F."/>
            <person name="Keller J."/>
        </authorList>
    </citation>
    <scope>NUCLEOTIDE SEQUENCE [LARGE SCALE GENOMIC DNA]</scope>
    <source>
        <strain evidence="9 10">SAG 2036</strain>
    </source>
</reference>
<dbReference type="AlphaFoldDB" id="A0AAW1NZ68"/>
<keyword evidence="4" id="KW-0029">Amino-acid transport</keyword>
<comment type="subcellular location">
    <subcellularLocation>
        <location evidence="1">Membrane</location>
    </subcellularLocation>
</comment>
<feature type="transmembrane region" description="Helical" evidence="7">
    <location>
        <begin position="466"/>
        <end position="492"/>
    </location>
</feature>
<feature type="transmembrane region" description="Helical" evidence="7">
    <location>
        <begin position="52"/>
        <end position="71"/>
    </location>
</feature>
<feature type="transmembrane region" description="Helical" evidence="7">
    <location>
        <begin position="268"/>
        <end position="286"/>
    </location>
</feature>
<dbReference type="Proteomes" id="UP001465755">
    <property type="component" value="Unassembled WGS sequence"/>
</dbReference>
<dbReference type="PANTHER" id="PTHR48017">
    <property type="entry name" value="OS05G0424000 PROTEIN-RELATED"/>
    <property type="match status" value="1"/>
</dbReference>
<name>A0AAW1NZ68_9CHLO</name>
<organism evidence="9 10">
    <name type="scientific">Symbiochloris irregularis</name>
    <dbReference type="NCBI Taxonomy" id="706552"/>
    <lineage>
        <taxon>Eukaryota</taxon>
        <taxon>Viridiplantae</taxon>
        <taxon>Chlorophyta</taxon>
        <taxon>core chlorophytes</taxon>
        <taxon>Trebouxiophyceae</taxon>
        <taxon>Trebouxiales</taxon>
        <taxon>Trebouxiaceae</taxon>
        <taxon>Symbiochloris</taxon>
    </lineage>
</organism>
<evidence type="ECO:0000256" key="5">
    <source>
        <dbReference type="ARBA" id="ARBA00022989"/>
    </source>
</evidence>
<feature type="transmembrane region" description="Helical" evidence="7">
    <location>
        <begin position="409"/>
        <end position="429"/>
    </location>
</feature>
<protein>
    <recommendedName>
        <fullName evidence="8">Amino acid transporter transmembrane domain-containing protein</fullName>
    </recommendedName>
</protein>
<feature type="transmembrane region" description="Helical" evidence="7">
    <location>
        <begin position="345"/>
        <end position="366"/>
    </location>
</feature>
<dbReference type="EMBL" id="JALJOQ010000084">
    <property type="protein sequence ID" value="KAK9800265.1"/>
    <property type="molecule type" value="Genomic_DNA"/>
</dbReference>
<dbReference type="GO" id="GO:0006865">
    <property type="term" value="P:amino acid transport"/>
    <property type="evidence" value="ECO:0007669"/>
    <property type="project" value="UniProtKB-KW"/>
</dbReference>
<comment type="caution">
    <text evidence="9">The sequence shown here is derived from an EMBL/GenBank/DDBJ whole genome shotgun (WGS) entry which is preliminary data.</text>
</comment>
<feature type="domain" description="Amino acid transporter transmembrane" evidence="8">
    <location>
        <begin position="46"/>
        <end position="492"/>
    </location>
</feature>
<evidence type="ECO:0000256" key="7">
    <source>
        <dbReference type="SAM" id="Phobius"/>
    </source>
</evidence>
<evidence type="ECO:0000313" key="10">
    <source>
        <dbReference type="Proteomes" id="UP001465755"/>
    </source>
</evidence>
<evidence type="ECO:0000256" key="4">
    <source>
        <dbReference type="ARBA" id="ARBA00022970"/>
    </source>
</evidence>
<gene>
    <name evidence="9" type="ORF">WJX73_010088</name>
</gene>
<feature type="transmembrane region" description="Helical" evidence="7">
    <location>
        <begin position="435"/>
        <end position="454"/>
    </location>
</feature>
<proteinExistence type="predicted"/>
<dbReference type="GO" id="GO:0016020">
    <property type="term" value="C:membrane"/>
    <property type="evidence" value="ECO:0007669"/>
    <property type="project" value="UniProtKB-SubCell"/>
</dbReference>
<evidence type="ECO:0000256" key="6">
    <source>
        <dbReference type="ARBA" id="ARBA00023136"/>
    </source>
</evidence>
<keyword evidence="3 7" id="KW-0812">Transmembrane</keyword>
<keyword evidence="5 7" id="KW-1133">Transmembrane helix</keyword>
<dbReference type="InterPro" id="IPR013057">
    <property type="entry name" value="AA_transpt_TM"/>
</dbReference>
<evidence type="ECO:0000259" key="8">
    <source>
        <dbReference type="Pfam" id="PF01490"/>
    </source>
</evidence>
<keyword evidence="10" id="KW-1185">Reference proteome</keyword>
<feature type="transmembrane region" description="Helical" evidence="7">
    <location>
        <begin position="214"/>
        <end position="238"/>
    </location>
</feature>
<evidence type="ECO:0000256" key="3">
    <source>
        <dbReference type="ARBA" id="ARBA00022692"/>
    </source>
</evidence>
<evidence type="ECO:0000256" key="1">
    <source>
        <dbReference type="ARBA" id="ARBA00004370"/>
    </source>
</evidence>
<feature type="transmembrane region" description="Helical" evidence="7">
    <location>
        <begin position="77"/>
        <end position="99"/>
    </location>
</feature>
<evidence type="ECO:0000313" key="9">
    <source>
        <dbReference type="EMBL" id="KAK9800265.1"/>
    </source>
</evidence>
<keyword evidence="2" id="KW-0813">Transport</keyword>
<accession>A0AAW1NZ68</accession>